<dbReference type="eggNOG" id="COG5267">
    <property type="taxonomic scope" value="Bacteria"/>
</dbReference>
<name>E8QWL5_ISOPI</name>
<dbReference type="AlphaFoldDB" id="E8QWL5"/>
<dbReference type="InterPro" id="IPR014917">
    <property type="entry name" value="DUF1800"/>
</dbReference>
<evidence type="ECO:0000313" key="2">
    <source>
        <dbReference type="EMBL" id="ADV61907.1"/>
    </source>
</evidence>
<dbReference type="OrthoDB" id="9772295at2"/>
<keyword evidence="3" id="KW-1185">Reference proteome</keyword>
<reference evidence="2 3" key="2">
    <citation type="journal article" date="2011" name="Stand. Genomic Sci.">
        <title>Complete genome sequence of Isosphaera pallida type strain (IS1B).</title>
        <authorList>
            <consortium name="US DOE Joint Genome Institute (JGI-PGF)"/>
            <person name="Goker M."/>
            <person name="Cleland D."/>
            <person name="Saunders E."/>
            <person name="Lapidus A."/>
            <person name="Nolan M."/>
            <person name="Lucas S."/>
            <person name="Hammon N."/>
            <person name="Deshpande S."/>
            <person name="Cheng J.F."/>
            <person name="Tapia R."/>
            <person name="Han C."/>
            <person name="Goodwin L."/>
            <person name="Pitluck S."/>
            <person name="Liolios K."/>
            <person name="Pagani I."/>
            <person name="Ivanova N."/>
            <person name="Mavromatis K."/>
            <person name="Pati A."/>
            <person name="Chen A."/>
            <person name="Palaniappan K."/>
            <person name="Land M."/>
            <person name="Hauser L."/>
            <person name="Chang Y.J."/>
            <person name="Jeffries C.D."/>
            <person name="Detter J.C."/>
            <person name="Beck B."/>
            <person name="Woyke T."/>
            <person name="Bristow J."/>
            <person name="Eisen J.A."/>
            <person name="Markowitz V."/>
            <person name="Hugenholtz P."/>
            <person name="Kyrpides N.C."/>
            <person name="Klenk H.P."/>
        </authorList>
    </citation>
    <scope>NUCLEOTIDE SEQUENCE [LARGE SCALE GENOMIC DNA]</scope>
    <source>
        <strain evidence="3">ATCC 43644 / DSM 9630 / IS1B</strain>
    </source>
</reference>
<dbReference type="InParanoid" id="E8QWL5"/>
<protein>
    <recommendedName>
        <fullName evidence="4">DUF1800 domain-containing protein</fullName>
    </recommendedName>
</protein>
<dbReference type="KEGG" id="ipa:Isop_1321"/>
<dbReference type="RefSeq" id="WP_013564195.1">
    <property type="nucleotide sequence ID" value="NC_014962.1"/>
</dbReference>
<accession>E8QWL5</accession>
<gene>
    <name evidence="2" type="ordered locus">Isop_1321</name>
</gene>
<dbReference type="HOGENOM" id="CLU_026001_1_0_0"/>
<evidence type="ECO:0000256" key="1">
    <source>
        <dbReference type="SAM" id="MobiDB-lite"/>
    </source>
</evidence>
<proteinExistence type="predicted"/>
<dbReference type="EMBL" id="CP002353">
    <property type="protein sequence ID" value="ADV61907.1"/>
    <property type="molecule type" value="Genomic_DNA"/>
</dbReference>
<evidence type="ECO:0008006" key="4">
    <source>
        <dbReference type="Google" id="ProtNLM"/>
    </source>
</evidence>
<dbReference type="STRING" id="575540.Isop_1321"/>
<feature type="region of interest" description="Disordered" evidence="1">
    <location>
        <begin position="215"/>
        <end position="236"/>
    </location>
</feature>
<feature type="compositionally biased region" description="Pro residues" evidence="1">
    <location>
        <begin position="221"/>
        <end position="232"/>
    </location>
</feature>
<dbReference type="Proteomes" id="UP000008631">
    <property type="component" value="Chromosome"/>
</dbReference>
<reference key="1">
    <citation type="submission" date="2010-11" db="EMBL/GenBank/DDBJ databases">
        <title>The complete sequence of chromosome of Isophaera pallida ATCC 43644.</title>
        <authorList>
            <consortium name="US DOE Joint Genome Institute (JGI-PGF)"/>
            <person name="Lucas S."/>
            <person name="Copeland A."/>
            <person name="Lapidus A."/>
            <person name="Bruce D."/>
            <person name="Goodwin L."/>
            <person name="Pitluck S."/>
            <person name="Kyrpides N."/>
            <person name="Mavromatis K."/>
            <person name="Pagani I."/>
            <person name="Ivanova N."/>
            <person name="Saunders E."/>
            <person name="Brettin T."/>
            <person name="Detter J.C."/>
            <person name="Han C."/>
            <person name="Tapia R."/>
            <person name="Land M."/>
            <person name="Hauser L."/>
            <person name="Markowitz V."/>
            <person name="Cheng J.-F."/>
            <person name="Hugenholtz P."/>
            <person name="Woyke T."/>
            <person name="Wu D."/>
            <person name="Eisen J.A."/>
        </authorList>
    </citation>
    <scope>NUCLEOTIDE SEQUENCE</scope>
    <source>
        <strain>ATCC 43644</strain>
    </source>
</reference>
<sequence length="527" mass="59514">MRTSNPSFWDERAATHLVGRCAFGDTPGAPKRLASRPIEEVVDEMMSEAIAVSPPAAPAWVKEPWVNTERVYPDTTPEQRLENHRRTGQRQNTEREDLRCWWLNQMIQTQAPLREVMTLFWHGYFTTSDNKVTISQALYQQNVTLRAHALGRFRDLLKAISLDAAMMMYLDMEDSDRRQPNENFARELLELFTLGEGYYTERDVKDVARALTGWTLDAPEGTPPRPPAPPNTPRSFTRDGLIAKFLPERHDDGEKRILGRTGRFGLDDVVTILAEHPRTAEFVVERLMTFFGVVEPEGQTVLRDRLVERFRETSGSIAAVARELFIAPEFYAPASRANLVKSPVQLVVNTCRLLELDVNVTPPLARSLGLMGQDLFRPPNVKGWPGGTAWITSGTLAARYHLAETLLDGREPIGLTPLGRERFLPLPSNPTERRNLMEAMADFDERQQQDRTRGGIQVRVHVDRLFPRGVPESSQAVVDSLIDRLQVVAIRPGTRSSLIESASAVPPVDRPILVTRLLMNTPEFQLL</sequence>
<organism evidence="2 3">
    <name type="scientific">Isosphaera pallida (strain ATCC 43644 / DSM 9630 / IS1B)</name>
    <dbReference type="NCBI Taxonomy" id="575540"/>
    <lineage>
        <taxon>Bacteria</taxon>
        <taxon>Pseudomonadati</taxon>
        <taxon>Planctomycetota</taxon>
        <taxon>Planctomycetia</taxon>
        <taxon>Isosphaerales</taxon>
        <taxon>Isosphaeraceae</taxon>
        <taxon>Isosphaera</taxon>
    </lineage>
</organism>
<dbReference type="Pfam" id="PF08811">
    <property type="entry name" value="DUF1800"/>
    <property type="match status" value="1"/>
</dbReference>
<evidence type="ECO:0000313" key="3">
    <source>
        <dbReference type="Proteomes" id="UP000008631"/>
    </source>
</evidence>